<dbReference type="GO" id="GO:0003700">
    <property type="term" value="F:DNA-binding transcription factor activity"/>
    <property type="evidence" value="ECO:0007669"/>
    <property type="project" value="InterPro"/>
</dbReference>
<keyword evidence="3" id="KW-0238">DNA-binding</keyword>
<keyword evidence="4" id="KW-0804">Transcription</keyword>
<gene>
    <name evidence="6" type="primary">bsdA</name>
    <name evidence="6" type="ORF">METESE_30970</name>
</gene>
<organism evidence="6 7">
    <name type="scientific">Mesoterricola sediminis</name>
    <dbReference type="NCBI Taxonomy" id="2927980"/>
    <lineage>
        <taxon>Bacteria</taxon>
        <taxon>Pseudomonadati</taxon>
        <taxon>Acidobacteriota</taxon>
        <taxon>Holophagae</taxon>
        <taxon>Holophagales</taxon>
        <taxon>Holophagaceae</taxon>
        <taxon>Mesoterricola</taxon>
    </lineage>
</organism>
<dbReference type="Proteomes" id="UP001228113">
    <property type="component" value="Chromosome"/>
</dbReference>
<name>A0AA48KDC4_9BACT</name>
<evidence type="ECO:0000256" key="3">
    <source>
        <dbReference type="ARBA" id="ARBA00023125"/>
    </source>
</evidence>
<dbReference type="GO" id="GO:0003677">
    <property type="term" value="F:DNA binding"/>
    <property type="evidence" value="ECO:0007669"/>
    <property type="project" value="UniProtKB-KW"/>
</dbReference>
<evidence type="ECO:0000313" key="7">
    <source>
        <dbReference type="Proteomes" id="UP001228113"/>
    </source>
</evidence>
<proteinExistence type="inferred from homology"/>
<dbReference type="PANTHER" id="PTHR30346">
    <property type="entry name" value="TRANSCRIPTIONAL DUAL REGULATOR HCAR-RELATED"/>
    <property type="match status" value="1"/>
</dbReference>
<dbReference type="CDD" id="cd05466">
    <property type="entry name" value="PBP2_LTTR_substrate"/>
    <property type="match status" value="1"/>
</dbReference>
<dbReference type="InterPro" id="IPR036390">
    <property type="entry name" value="WH_DNA-bd_sf"/>
</dbReference>
<dbReference type="Gene3D" id="3.40.190.290">
    <property type="match status" value="1"/>
</dbReference>
<evidence type="ECO:0000256" key="2">
    <source>
        <dbReference type="ARBA" id="ARBA00023015"/>
    </source>
</evidence>
<dbReference type="Gene3D" id="1.10.10.10">
    <property type="entry name" value="Winged helix-like DNA-binding domain superfamily/Winged helix DNA-binding domain"/>
    <property type="match status" value="1"/>
</dbReference>
<dbReference type="InterPro" id="IPR005119">
    <property type="entry name" value="LysR_subst-bd"/>
</dbReference>
<comment type="similarity">
    <text evidence="1">Belongs to the LysR transcriptional regulatory family.</text>
</comment>
<dbReference type="Pfam" id="PF00126">
    <property type="entry name" value="HTH_1"/>
    <property type="match status" value="1"/>
</dbReference>
<dbReference type="GO" id="GO:0032993">
    <property type="term" value="C:protein-DNA complex"/>
    <property type="evidence" value="ECO:0007669"/>
    <property type="project" value="TreeGrafter"/>
</dbReference>
<dbReference type="FunFam" id="1.10.10.10:FF:000001">
    <property type="entry name" value="LysR family transcriptional regulator"/>
    <property type="match status" value="1"/>
</dbReference>
<dbReference type="SUPFAM" id="SSF46785">
    <property type="entry name" value="Winged helix' DNA-binding domain"/>
    <property type="match status" value="1"/>
</dbReference>
<keyword evidence="2" id="KW-0805">Transcription regulation</keyword>
<dbReference type="KEGG" id="msea:METESE_30970"/>
<dbReference type="PANTHER" id="PTHR30346:SF28">
    <property type="entry name" value="HTH-TYPE TRANSCRIPTIONAL REGULATOR CYNR"/>
    <property type="match status" value="1"/>
</dbReference>
<dbReference type="InterPro" id="IPR000847">
    <property type="entry name" value="LysR_HTH_N"/>
</dbReference>
<evidence type="ECO:0000313" key="6">
    <source>
        <dbReference type="EMBL" id="BDU78139.1"/>
    </source>
</evidence>
<dbReference type="Pfam" id="PF03466">
    <property type="entry name" value="LysR_substrate"/>
    <property type="match status" value="1"/>
</dbReference>
<dbReference type="InterPro" id="IPR036388">
    <property type="entry name" value="WH-like_DNA-bd_sf"/>
</dbReference>
<feature type="domain" description="HTH lysR-type" evidence="5">
    <location>
        <begin position="1"/>
        <end position="58"/>
    </location>
</feature>
<evidence type="ECO:0000256" key="4">
    <source>
        <dbReference type="ARBA" id="ARBA00023163"/>
    </source>
</evidence>
<reference evidence="6" key="1">
    <citation type="journal article" date="2023" name="Int. J. Syst. Evol. Microbiol.">
        <title>Mesoterricola silvestris gen. nov., sp. nov., Mesoterricola sediminis sp. nov., Geothrix oryzae sp. nov., Geothrix edaphica sp. nov., Geothrix rubra sp. nov., and Geothrix limicola sp. nov., six novel members of Acidobacteriota isolated from soils.</title>
        <authorList>
            <person name="Itoh H."/>
            <person name="Sugisawa Y."/>
            <person name="Mise K."/>
            <person name="Xu Z."/>
            <person name="Kuniyasu M."/>
            <person name="Ushijima N."/>
            <person name="Kawano K."/>
            <person name="Kobayashi E."/>
            <person name="Shiratori Y."/>
            <person name="Masuda Y."/>
            <person name="Senoo K."/>
        </authorList>
    </citation>
    <scope>NUCLEOTIDE SEQUENCE</scope>
    <source>
        <strain evidence="6">W786</strain>
    </source>
</reference>
<evidence type="ECO:0000259" key="5">
    <source>
        <dbReference type="PROSITE" id="PS50931"/>
    </source>
</evidence>
<dbReference type="RefSeq" id="WP_243329556.1">
    <property type="nucleotide sequence ID" value="NZ_AP027081.1"/>
</dbReference>
<dbReference type="PRINTS" id="PR00039">
    <property type="entry name" value="HTHLYSR"/>
</dbReference>
<keyword evidence="7" id="KW-1185">Reference proteome</keyword>
<dbReference type="EMBL" id="AP027081">
    <property type="protein sequence ID" value="BDU78139.1"/>
    <property type="molecule type" value="Genomic_DNA"/>
</dbReference>
<dbReference type="AlphaFoldDB" id="A0AA48KDC4"/>
<evidence type="ECO:0000256" key="1">
    <source>
        <dbReference type="ARBA" id="ARBA00009437"/>
    </source>
</evidence>
<dbReference type="PROSITE" id="PS50931">
    <property type="entry name" value="HTH_LYSR"/>
    <property type="match status" value="1"/>
</dbReference>
<accession>A0AA48KDC4</accession>
<sequence length="294" mass="33029">MDLKRLHYFCTIVEQGQISRAARLLHMSQPPLSQRLKELEDDLGVQLIIREGHAWQVTEAGRVLYDRARAILNQLSDIPTEVKQAEGGAGGVLRIGASSTCVSRLLRVLPKLTQRFPKLRYSLLITDSGDLEAHVLERDLDFALLLMPVKTDACVTHVMPVDNFSVILPPELARPGLPTCLGVEHLADMPIACLRRWQGGGTYDLLLKEFQRKHIQPNIILDTPDVRTLIASLDRGLRAAFLLPTDEVPFEIARRYAVHAIDLPEVVFHPVLIHLRDRYLSRAAQEVIRSVVEG</sequence>
<protein>
    <submittedName>
        <fullName evidence="6">HTH-type transcriptional regulator BsdA</fullName>
    </submittedName>
</protein>
<dbReference type="SUPFAM" id="SSF53850">
    <property type="entry name" value="Periplasmic binding protein-like II"/>
    <property type="match status" value="1"/>
</dbReference>